<name>A0ABX7N2U2_9BACT</name>
<dbReference type="Proteomes" id="UP000663090">
    <property type="component" value="Chromosome"/>
</dbReference>
<feature type="signal peptide" evidence="2">
    <location>
        <begin position="1"/>
        <end position="21"/>
    </location>
</feature>
<feature type="domain" description="BIG2" evidence="3">
    <location>
        <begin position="950"/>
        <end position="1032"/>
    </location>
</feature>
<dbReference type="InterPro" id="IPR003343">
    <property type="entry name" value="Big_2"/>
</dbReference>
<feature type="transmembrane region" description="Helical" evidence="1">
    <location>
        <begin position="1616"/>
        <end position="1634"/>
    </location>
</feature>
<evidence type="ECO:0000313" key="4">
    <source>
        <dbReference type="EMBL" id="QSQ13040.1"/>
    </source>
</evidence>
<dbReference type="InterPro" id="IPR039448">
    <property type="entry name" value="Beta_helix"/>
</dbReference>
<dbReference type="RefSeq" id="WP_206714745.1">
    <property type="nucleotide sequence ID" value="NZ_CP071091.1"/>
</dbReference>
<protein>
    <submittedName>
        <fullName evidence="4">Right-handed parallel beta-helix repeat-containing protein</fullName>
    </submittedName>
</protein>
<feature type="domain" description="BIG2" evidence="3">
    <location>
        <begin position="1211"/>
        <end position="1293"/>
    </location>
</feature>
<evidence type="ECO:0000256" key="1">
    <source>
        <dbReference type="SAM" id="Phobius"/>
    </source>
</evidence>
<keyword evidence="1" id="KW-0472">Membrane</keyword>
<dbReference type="Gene3D" id="2.60.40.1080">
    <property type="match status" value="3"/>
</dbReference>
<feature type="domain" description="BIG2" evidence="3">
    <location>
        <begin position="690"/>
        <end position="772"/>
    </location>
</feature>
<feature type="domain" description="BIG2" evidence="3">
    <location>
        <begin position="1486"/>
        <end position="1581"/>
    </location>
</feature>
<dbReference type="InterPro" id="IPR011050">
    <property type="entry name" value="Pectin_lyase_fold/virulence"/>
</dbReference>
<keyword evidence="2" id="KW-0732">Signal</keyword>
<dbReference type="Pfam" id="PF13229">
    <property type="entry name" value="Beta_helix"/>
    <property type="match status" value="2"/>
</dbReference>
<feature type="domain" description="BIG2" evidence="3">
    <location>
        <begin position="1392"/>
        <end position="1474"/>
    </location>
</feature>
<sequence>MLKSGFLGILLVLLMPTVALATDVPPNTYIGTYAVWTAAGNPWRLQGALTIGDGGTLTLEPGVVVETANATGISLRVGGSLAVNGTAASPVSIQLQANNIEVYGNGTVVADHLTVVGGQPAFNVESNGSATFNHSRLTSGAPAFSISWDGRVDFENGVINDCKQVMWLARGEAAIRSSVIHGCTPTGTNPLISIVNSESKTTLVHNTFFDNGGVAIEASMPVANTDLALTLHDNIIMGRGYYGVRLTNVRAPVVHHNAVWGFLIANYLGVSPGAGSVNANPLLQGFAHLSENSPVRNAASDGTDMGAFPYAGHPAHPLLLEGILRSDRTLTGANVVTGDLQVPAGVSLTLAPGASVTVTNLKSGPGNSTVPVKVLIAGSLKVEGTSAAPARFERESSNSEVAELHGEASFKHAEVRGGLLIRGTASFQDSTLTLLGSYVRVQGTGSATFKDSAMMLSNSLVTEDNSTATVENFTLSGGRLEARGSSTLTAKKVTATRGGVSVSDSATATVTDSTFLEGESCLKVTGGSLTFERGSLQKCLNAVEATGGVVNVSYSLVRDNMRKAPSMAGGFHLANASASIVHNTVIHNEWGGFSVATQPQNSVEIRDNIIHANQHVGIEVVPATNISIHHNAVWGHSDNYRGNPTLGPGSLTEDPLFVSPRHVTFLETSPCRNAASDGTDMGAFPYVPVPAVSLALDTSSVTLPGNSTSRLTAKVLDAAGLELPRTVVTWTVPAEVGTIDSSGKLTAGCALGSYPGAVVATVGALSASADVTVTLGPIQSVTLTPSQVTLRIGETQQFSVTAPDACGREVPTARRWATNSPSLGSITTSGLYTASTQVMSDAMGVKVEVGGLYAHASVNIQPGPVQTVKLSPAHLTLAANSQAQVSAVALDRAGNPVPGDVSLRVVGGGGTLDASNRFNAGIVAGHFPRTLEASVEGVSATADVTVTPGPLVRFDVVPSINEVKTRATRQFTAQGFDAWGNKWTLSPTWTVTSPSLGTIDSKGLFRAGTVAGLYSGGVKATTEGISRSVDVKVLPGALSRLALTPSFTTLEPEGMQRFGVMGFDADGNAVTVSPAWSVEMWGAGSITSDGLYTAPKVAGTYSGSVRVAAEHLSLYATVYVTPGAISRLEISPTSPSVVVKGSVPFQVKAFDAYDNEVTSFSASWSVVKGGGSISAAGVFTAGTVAGTFADSVRVSVAGVAKTASITVTPGAVSRVVLSPQGPTVAAGSTVAFSAKAFDAYDNEVTSAPATWKVVNGGGSIDGAGVFTAGIAVGAFPGTVQVAVGGIVEQASISVVAAAPSRVVLTPQNPTLPAGGSVTFNVQAFDMYGNEAPAYPATWKVVNGGGTVNASGVFSAGTVAGTFLNTVQVTVGSATGTTSVTVTSTTPNPEPGEPSRVVLTPQNPTLSAGSPVTFRVQAFDAQGNEMTRQPATWRVVNGGGSIDASGVFTAGPVAGTFSNTVQVTVGGVTATTSVTVTATTPNPEPGEPSRVVLTPQNPTLPAGGSVTLRVQAFDVNGKETTRYPATWKVVNGGGSIDASGVFTAGPVAGTFSNTVQVTVGSVTGTTSVTVTSTTPNPEPECQRSSDCGGGETCNAGVCEAPPTSGGKEGGGGCSSSGAGTSVFGLLVLVLVLLALDSRKRRTAR</sequence>
<dbReference type="InterPro" id="IPR006626">
    <property type="entry name" value="PbH1"/>
</dbReference>
<evidence type="ECO:0000256" key="2">
    <source>
        <dbReference type="SAM" id="SignalP"/>
    </source>
</evidence>
<keyword evidence="5" id="KW-1185">Reference proteome</keyword>
<evidence type="ECO:0000313" key="5">
    <source>
        <dbReference type="Proteomes" id="UP000663090"/>
    </source>
</evidence>
<dbReference type="SUPFAM" id="SSF51126">
    <property type="entry name" value="Pectin lyase-like"/>
    <property type="match status" value="2"/>
</dbReference>
<dbReference type="SMART" id="SM00635">
    <property type="entry name" value="BID_2"/>
    <property type="match status" value="7"/>
</dbReference>
<organism evidence="4 5">
    <name type="scientific">Myxococcus landrumensis</name>
    <dbReference type="NCBI Taxonomy" id="2813577"/>
    <lineage>
        <taxon>Bacteria</taxon>
        <taxon>Pseudomonadati</taxon>
        <taxon>Myxococcota</taxon>
        <taxon>Myxococcia</taxon>
        <taxon>Myxococcales</taxon>
        <taxon>Cystobacterineae</taxon>
        <taxon>Myxococcaceae</taxon>
        <taxon>Myxococcus</taxon>
    </lineage>
</organism>
<dbReference type="Gene3D" id="2.160.20.10">
    <property type="entry name" value="Single-stranded right-handed beta-helix, Pectin lyase-like"/>
    <property type="match status" value="2"/>
</dbReference>
<feature type="domain" description="BIG2" evidence="3">
    <location>
        <begin position="1298"/>
        <end position="1382"/>
    </location>
</feature>
<evidence type="ECO:0000259" key="3">
    <source>
        <dbReference type="SMART" id="SM00635"/>
    </source>
</evidence>
<feature type="chain" id="PRO_5046012619" evidence="2">
    <location>
        <begin position="22"/>
        <end position="1643"/>
    </location>
</feature>
<feature type="domain" description="BIG2" evidence="3">
    <location>
        <begin position="777"/>
        <end position="850"/>
    </location>
</feature>
<keyword evidence="1" id="KW-1133">Transmembrane helix</keyword>
<dbReference type="SMART" id="SM00710">
    <property type="entry name" value="PbH1"/>
    <property type="match status" value="6"/>
</dbReference>
<dbReference type="InterPro" id="IPR012334">
    <property type="entry name" value="Pectin_lyas_fold"/>
</dbReference>
<reference evidence="4 5" key="1">
    <citation type="submission" date="2021-02" db="EMBL/GenBank/DDBJ databases">
        <title>De Novo genome assembly of isolated myxobacteria.</title>
        <authorList>
            <person name="Stevens D.C."/>
        </authorList>
    </citation>
    <scope>NUCLEOTIDE SEQUENCE [LARGE SCALE GENOMIC DNA]</scope>
    <source>
        <strain evidence="4 5">SCHIC003</strain>
    </source>
</reference>
<proteinExistence type="predicted"/>
<dbReference type="EMBL" id="CP071091">
    <property type="protein sequence ID" value="QSQ13040.1"/>
    <property type="molecule type" value="Genomic_DNA"/>
</dbReference>
<accession>A0ABX7N2U2</accession>
<keyword evidence="1" id="KW-0812">Transmembrane</keyword>
<gene>
    <name evidence="4" type="ORF">JY572_32540</name>
</gene>